<organism evidence="2 3">
    <name type="scientific">Phyllosticta citricarpa</name>
    <dbReference type="NCBI Taxonomy" id="55181"/>
    <lineage>
        <taxon>Eukaryota</taxon>
        <taxon>Fungi</taxon>
        <taxon>Dikarya</taxon>
        <taxon>Ascomycota</taxon>
        <taxon>Pezizomycotina</taxon>
        <taxon>Dothideomycetes</taxon>
        <taxon>Dothideomycetes incertae sedis</taxon>
        <taxon>Botryosphaeriales</taxon>
        <taxon>Phyllostictaceae</taxon>
        <taxon>Phyllosticta</taxon>
    </lineage>
</organism>
<protein>
    <submittedName>
        <fullName evidence="2">Uncharacterized protein</fullName>
    </submittedName>
</protein>
<evidence type="ECO:0000313" key="2">
    <source>
        <dbReference type="EMBL" id="KAK7543515.1"/>
    </source>
</evidence>
<dbReference type="Proteomes" id="UP001365128">
    <property type="component" value="Unassembled WGS sequence"/>
</dbReference>
<sequence length="230" mass="25311">MRLCDAVTLARLSTSVFASQARLAAGGGGSGGMHVCMYVCMCGAMRHLSEKEVSKWGAAAAAAADPRRDAMRCAAVYALRCMHIRERMYVCMYVCMYACMYTPLRYMCGWVVHSGRTRRAPYAARVCKQRKHRAQLSPTLQTGKRAGKAARVEEREKERKRERESVVGRAGARLARQTATASGVRARARDASRKEDDIRASGAEGGDDEGRGLEIEWLHLLYNTVVGEGG</sequence>
<evidence type="ECO:0000313" key="3">
    <source>
        <dbReference type="Proteomes" id="UP001365128"/>
    </source>
</evidence>
<feature type="compositionally biased region" description="Basic and acidic residues" evidence="1">
    <location>
        <begin position="187"/>
        <end position="199"/>
    </location>
</feature>
<proteinExistence type="predicted"/>
<accession>A0ABR1M732</accession>
<name>A0ABR1M732_9PEZI</name>
<feature type="compositionally biased region" description="Basic and acidic residues" evidence="1">
    <location>
        <begin position="150"/>
        <end position="166"/>
    </location>
</feature>
<feature type="region of interest" description="Disordered" evidence="1">
    <location>
        <begin position="134"/>
        <end position="210"/>
    </location>
</feature>
<keyword evidence="3" id="KW-1185">Reference proteome</keyword>
<comment type="caution">
    <text evidence="2">The sequence shown here is derived from an EMBL/GenBank/DDBJ whole genome shotgun (WGS) entry which is preliminary data.</text>
</comment>
<gene>
    <name evidence="2" type="ORF">IWX46DRAFT_603242</name>
</gene>
<reference evidence="2 3" key="1">
    <citation type="submission" date="2024-04" db="EMBL/GenBank/DDBJ databases">
        <title>Phyllosticta paracitricarpa is synonymous to the EU quarantine fungus P. citricarpa based on phylogenomic analyses.</title>
        <authorList>
            <consortium name="Lawrence Berkeley National Laboratory"/>
            <person name="Van Ingen-Buijs V.A."/>
            <person name="Van Westerhoven A.C."/>
            <person name="Haridas S."/>
            <person name="Skiadas P."/>
            <person name="Martin F."/>
            <person name="Groenewald J.Z."/>
            <person name="Crous P.W."/>
            <person name="Seidl M.F."/>
        </authorList>
    </citation>
    <scope>NUCLEOTIDE SEQUENCE [LARGE SCALE GENOMIC DNA]</scope>
    <source>
        <strain evidence="2 3">CBS 122670</strain>
    </source>
</reference>
<dbReference type="EMBL" id="JBBPDW010000020">
    <property type="protein sequence ID" value="KAK7543515.1"/>
    <property type="molecule type" value="Genomic_DNA"/>
</dbReference>
<evidence type="ECO:0000256" key="1">
    <source>
        <dbReference type="SAM" id="MobiDB-lite"/>
    </source>
</evidence>